<dbReference type="PROSITE" id="PS01047">
    <property type="entry name" value="HMA_1"/>
    <property type="match status" value="1"/>
</dbReference>
<dbReference type="GO" id="GO:0005507">
    <property type="term" value="F:copper ion binding"/>
    <property type="evidence" value="ECO:0007669"/>
    <property type="project" value="InterPro"/>
</dbReference>
<evidence type="ECO:0000256" key="4">
    <source>
        <dbReference type="ARBA" id="ARBA00022842"/>
    </source>
</evidence>
<dbReference type="InterPro" id="IPR017969">
    <property type="entry name" value="Heavy-metal-associated_CS"/>
</dbReference>
<keyword evidence="7" id="KW-1133">Transmembrane helix</keyword>
<accession>A0A371IXZ2</accession>
<dbReference type="GO" id="GO:0043682">
    <property type="term" value="F:P-type divalent copper transporter activity"/>
    <property type="evidence" value="ECO:0007669"/>
    <property type="project" value="TreeGrafter"/>
</dbReference>
<keyword evidence="7" id="KW-0812">Transmembrane</keyword>
<keyword evidence="3" id="KW-0187">Copper transport</keyword>
<evidence type="ECO:0000313" key="10">
    <source>
        <dbReference type="Proteomes" id="UP000215694"/>
    </source>
</evidence>
<dbReference type="SUPFAM" id="SSF55008">
    <property type="entry name" value="HMA, heavy metal-associated domain"/>
    <property type="match status" value="2"/>
</dbReference>
<organism evidence="9 10">
    <name type="scientific">Romboutsia weinsteinii</name>
    <dbReference type="NCBI Taxonomy" id="2020949"/>
    <lineage>
        <taxon>Bacteria</taxon>
        <taxon>Bacillati</taxon>
        <taxon>Bacillota</taxon>
        <taxon>Clostridia</taxon>
        <taxon>Peptostreptococcales</taxon>
        <taxon>Peptostreptococcaceae</taxon>
        <taxon>Romboutsia</taxon>
    </lineage>
</organism>
<name>A0A371IXZ2_9FIRM</name>
<keyword evidence="2" id="KW-0479">Metal-binding</keyword>
<dbReference type="InterPro" id="IPR036163">
    <property type="entry name" value="HMA_dom_sf"/>
</dbReference>
<evidence type="ECO:0000256" key="7">
    <source>
        <dbReference type="SAM" id="Phobius"/>
    </source>
</evidence>
<dbReference type="PROSITE" id="PS50846">
    <property type="entry name" value="HMA_2"/>
    <property type="match status" value="2"/>
</dbReference>
<dbReference type="Pfam" id="PF00403">
    <property type="entry name" value="HMA"/>
    <property type="match status" value="2"/>
</dbReference>
<feature type="transmembrane region" description="Helical" evidence="7">
    <location>
        <begin position="210"/>
        <end position="231"/>
    </location>
</feature>
<proteinExistence type="predicted"/>
<keyword evidence="5" id="KW-1278">Translocase</keyword>
<evidence type="ECO:0000259" key="8">
    <source>
        <dbReference type="PROSITE" id="PS50846"/>
    </source>
</evidence>
<dbReference type="FunFam" id="3.30.70.100:FF:000005">
    <property type="entry name" value="Copper-exporting P-type ATPase A"/>
    <property type="match status" value="2"/>
</dbReference>
<dbReference type="GO" id="GO:0016020">
    <property type="term" value="C:membrane"/>
    <property type="evidence" value="ECO:0007669"/>
    <property type="project" value="TreeGrafter"/>
</dbReference>
<evidence type="ECO:0000256" key="1">
    <source>
        <dbReference type="ARBA" id="ARBA00004127"/>
    </source>
</evidence>
<feature type="domain" description="HMA" evidence="8">
    <location>
        <begin position="77"/>
        <end position="143"/>
    </location>
</feature>
<keyword evidence="4" id="KW-0460">Magnesium</keyword>
<sequence>MSNLKKASYKITGMTCSACGKAAERAVKKIEGVVSQSVNMATEKIQIEYDTTKVKFEDLEKAIKKAGYNLLEDVRYSKIDFKIGGMTCASCAKAIERAVNKLDGIESISVNVATEKATISYDLSKLKLTQIRNTIEKAGYKVLEKSENKEASIDEDKVRKEKEMKTLFTKFLVAVGFSLPLFYIAMGPMISAPVGPWPVPNIIDPMANPLNYALIQLVLVIPVMIAGNKFYTNGFKALINKSPNMDSLVAIGTLAAFLYSVYTT</sequence>
<feature type="transmembrane region" description="Helical" evidence="7">
    <location>
        <begin position="167"/>
        <end position="190"/>
    </location>
</feature>
<evidence type="ECO:0000256" key="5">
    <source>
        <dbReference type="ARBA" id="ARBA00022967"/>
    </source>
</evidence>
<dbReference type="NCBIfam" id="TIGR00003">
    <property type="entry name" value="copper ion binding protein"/>
    <property type="match status" value="2"/>
</dbReference>
<evidence type="ECO:0000313" key="9">
    <source>
        <dbReference type="EMBL" id="RDY25326.1"/>
    </source>
</evidence>
<feature type="domain" description="HMA" evidence="8">
    <location>
        <begin position="5"/>
        <end position="71"/>
    </location>
</feature>
<dbReference type="Gene3D" id="3.30.70.100">
    <property type="match status" value="2"/>
</dbReference>
<evidence type="ECO:0000256" key="3">
    <source>
        <dbReference type="ARBA" id="ARBA00022796"/>
    </source>
</evidence>
<comment type="caution">
    <text evidence="9">The sequence shown here is derived from an EMBL/GenBank/DDBJ whole genome shotgun (WGS) entry which is preliminary data.</text>
</comment>
<dbReference type="GO" id="GO:0055070">
    <property type="term" value="P:copper ion homeostasis"/>
    <property type="evidence" value="ECO:0007669"/>
    <property type="project" value="TreeGrafter"/>
</dbReference>
<evidence type="ECO:0000256" key="2">
    <source>
        <dbReference type="ARBA" id="ARBA00022723"/>
    </source>
</evidence>
<gene>
    <name evidence="9" type="ORF">CHL78_018805</name>
</gene>
<dbReference type="InterPro" id="IPR006122">
    <property type="entry name" value="HMA_Cu_ion-bd"/>
</dbReference>
<dbReference type="PRINTS" id="PR00942">
    <property type="entry name" value="CUATPASEI"/>
</dbReference>
<keyword evidence="3" id="KW-0406">Ion transport</keyword>
<reference evidence="9 10" key="1">
    <citation type="journal article" date="2017" name="Genome Announc.">
        <title>Draft Genome Sequence of Romboutsia weinsteinii sp. nov. Strain CCRI-19649(T) Isolated from Surface Water.</title>
        <authorList>
            <person name="Maheux A.F."/>
            <person name="Boudreau D.K."/>
            <person name="Berube E."/>
            <person name="Boissinot M."/>
            <person name="Cantin P."/>
            <person name="Raymond F."/>
            <person name="Corbeil J."/>
            <person name="Omar R.F."/>
            <person name="Bergeron M.G."/>
        </authorList>
    </citation>
    <scope>NUCLEOTIDE SEQUENCE [LARGE SCALE GENOMIC DNA]</scope>
    <source>
        <strain evidence="9 10">CCRI-19649</strain>
    </source>
</reference>
<comment type="subcellular location">
    <subcellularLocation>
        <location evidence="1">Endomembrane system</location>
        <topology evidence="1">Multi-pass membrane protein</topology>
    </subcellularLocation>
</comment>
<evidence type="ECO:0000256" key="6">
    <source>
        <dbReference type="ARBA" id="ARBA00023008"/>
    </source>
</evidence>
<dbReference type="Proteomes" id="UP000215694">
    <property type="component" value="Unassembled WGS sequence"/>
</dbReference>
<dbReference type="AlphaFoldDB" id="A0A371IXZ2"/>
<keyword evidence="7" id="KW-0472">Membrane</keyword>
<dbReference type="EMBL" id="NOJY02000084">
    <property type="protein sequence ID" value="RDY25326.1"/>
    <property type="molecule type" value="Genomic_DNA"/>
</dbReference>
<keyword evidence="10" id="KW-1185">Reference proteome</keyword>
<dbReference type="PANTHER" id="PTHR43520">
    <property type="entry name" value="ATP7, ISOFORM B"/>
    <property type="match status" value="1"/>
</dbReference>
<dbReference type="InterPro" id="IPR006121">
    <property type="entry name" value="HMA_dom"/>
</dbReference>
<dbReference type="OrthoDB" id="9813266at2"/>
<keyword evidence="6" id="KW-0186">Copper</keyword>
<dbReference type="RefSeq" id="WP_147295854.1">
    <property type="nucleotide sequence ID" value="NZ_NOJY02000084.1"/>
</dbReference>
<feature type="non-terminal residue" evidence="9">
    <location>
        <position position="264"/>
    </location>
</feature>
<dbReference type="PANTHER" id="PTHR43520:SF8">
    <property type="entry name" value="P-TYPE CU(+) TRANSPORTER"/>
    <property type="match status" value="1"/>
</dbReference>
<keyword evidence="3" id="KW-0813">Transport</keyword>
<protein>
    <submittedName>
        <fullName evidence="9">Heavy metal translocating P-type ATPase</fullName>
    </submittedName>
</protein>
<dbReference type="CDD" id="cd00371">
    <property type="entry name" value="HMA"/>
    <property type="match status" value="2"/>
</dbReference>